<reference evidence="2 3" key="1">
    <citation type="submission" date="2018-06" db="EMBL/GenBank/DDBJ databases">
        <authorList>
            <person name="Teymurazov M."/>
            <person name="Kislichkina A."/>
            <person name="Abaymova A."/>
            <person name="Mukhina T."/>
            <person name="Mayskaya N."/>
            <person name="Svetoch E."/>
            <person name="Bogun A."/>
        </authorList>
    </citation>
    <scope>NUCLEOTIDE SEQUENCE [LARGE SCALE GENOMIC DNA]</scope>
    <source>
        <strain evidence="2 3">SCPM-O-B-8406</strain>
    </source>
</reference>
<evidence type="ECO:0000313" key="1">
    <source>
        <dbReference type="EMBL" id="MEE6042265.1"/>
    </source>
</evidence>
<dbReference type="RefSeq" id="WP_046097507.1">
    <property type="nucleotide sequence ID" value="NZ_CP034110.1"/>
</dbReference>
<dbReference type="EMBL" id="QJPJ01000024">
    <property type="protein sequence ID" value="PXZ38166.1"/>
    <property type="molecule type" value="Genomic_DNA"/>
</dbReference>
<dbReference type="AlphaFoldDB" id="A0A0F5EPY8"/>
<name>A0A0F5EPY8_AVIPA</name>
<reference evidence="1 4" key="2">
    <citation type="journal article" date="2022" name="Front. Microbiol.">
        <title>Commensal bacteria contribute to the growth of multidrug-resistant Avibacterium paragallinarum in chickens.</title>
        <authorList>
            <person name="Zhu J."/>
            <person name="Chen Y."/>
            <person name="Wu Y."/>
            <person name="Wang Y."/>
            <person name="Zhu K."/>
        </authorList>
    </citation>
    <scope>NUCLEOTIDE SEQUENCE [LARGE SCALE GENOMIC DNA]</scope>
    <source>
        <strain evidence="1 4">AV25</strain>
    </source>
</reference>
<dbReference type="Proteomes" id="UP001347884">
    <property type="component" value="Unassembled WGS sequence"/>
</dbReference>
<dbReference type="Proteomes" id="UP000247594">
    <property type="component" value="Unassembled WGS sequence"/>
</dbReference>
<evidence type="ECO:0000313" key="4">
    <source>
        <dbReference type="Proteomes" id="UP001347884"/>
    </source>
</evidence>
<dbReference type="EMBL" id="JAMDKF010000027">
    <property type="protein sequence ID" value="MEE6042265.1"/>
    <property type="molecule type" value="Genomic_DNA"/>
</dbReference>
<sequence>MMKKKKSFTPVADAKGCTIYQHNKGVIQDNAIQALLSDKLFRQRIEKKRKGKGSYQRNEKHRGKIFEKPDYKIFDNKGFIIGFFLTKVVTRGYYDVNKNRAFI</sequence>
<keyword evidence="4" id="KW-1185">Reference proteome</keyword>
<evidence type="ECO:0000313" key="2">
    <source>
        <dbReference type="EMBL" id="PXZ38166.1"/>
    </source>
</evidence>
<protein>
    <submittedName>
        <fullName evidence="1">Alternative ribosome-rescue factor A</fullName>
    </submittedName>
    <submittedName>
        <fullName evidence="2">Ribosome alternative rescue factor ArfA</fullName>
    </submittedName>
</protein>
<dbReference type="GeneID" id="66256721"/>
<dbReference type="Pfam" id="PF03889">
    <property type="entry name" value="ArfA"/>
    <property type="match status" value="1"/>
</dbReference>
<organism evidence="2 3">
    <name type="scientific">Avibacterium paragallinarum</name>
    <name type="common">Haemophilus gallinarum</name>
    <dbReference type="NCBI Taxonomy" id="728"/>
    <lineage>
        <taxon>Bacteria</taxon>
        <taxon>Pseudomonadati</taxon>
        <taxon>Pseudomonadota</taxon>
        <taxon>Gammaproteobacteria</taxon>
        <taxon>Pasteurellales</taxon>
        <taxon>Pasteurellaceae</taxon>
        <taxon>Avibacterium</taxon>
    </lineage>
</organism>
<comment type="caution">
    <text evidence="2">The sequence shown here is derived from an EMBL/GenBank/DDBJ whole genome shotgun (WGS) entry which is preliminary data.</text>
</comment>
<evidence type="ECO:0000313" key="3">
    <source>
        <dbReference type="Proteomes" id="UP000247594"/>
    </source>
</evidence>
<reference evidence="1" key="3">
    <citation type="submission" date="2022-05" db="EMBL/GenBank/DDBJ databases">
        <authorList>
            <person name="Chen Y."/>
            <person name="Zhu J."/>
            <person name="Zhu K."/>
        </authorList>
    </citation>
    <scope>NUCLEOTIDE SEQUENCE</scope>
    <source>
        <strain evidence="1">AV25</strain>
    </source>
</reference>
<gene>
    <name evidence="2" type="ORF">DM482_10730</name>
    <name evidence="1" type="ORF">M5S13_10295</name>
</gene>
<dbReference type="InterPro" id="IPR005589">
    <property type="entry name" value="ArfA"/>
</dbReference>
<proteinExistence type="predicted"/>
<accession>A0A0F5EPY8</accession>
<dbReference type="GO" id="GO:0072344">
    <property type="term" value="P:rescue of stalled ribosome"/>
    <property type="evidence" value="ECO:0007669"/>
    <property type="project" value="InterPro"/>
</dbReference>
<dbReference type="KEGG" id="apag:EIA51_09850"/>